<dbReference type="EMBL" id="CAKKTJ010000208">
    <property type="protein sequence ID" value="CAH0477990.1"/>
    <property type="molecule type" value="Genomic_DNA"/>
</dbReference>
<dbReference type="AlphaFoldDB" id="A0AAU9KZR6"/>
<feature type="transmembrane region" description="Helical" evidence="1">
    <location>
        <begin position="78"/>
        <end position="98"/>
    </location>
</feature>
<reference evidence="3" key="1">
    <citation type="submission" date="2021-11" db="EMBL/GenBank/DDBJ databases">
        <authorList>
            <person name="Islam A."/>
            <person name="Islam S."/>
            <person name="Flora M.S."/>
            <person name="Rahman M."/>
            <person name="Ziaur R.M."/>
            <person name="Epstein J.H."/>
            <person name="Hassan M."/>
            <person name="Klassen M."/>
            <person name="Woodard K."/>
            <person name="Webb A."/>
            <person name="Webby R.J."/>
            <person name="El Zowalaty M.E."/>
        </authorList>
    </citation>
    <scope>NUCLEOTIDE SEQUENCE</scope>
    <source>
        <strain evidence="3">Pbs3</strain>
    </source>
</reference>
<sequence length="141" mass="16362">MALLWSMAQWLLWLMLQLSALVLHLTPTIVSFMTLIAIVLVLTMTTQALEYGVLTSLHRSKWYKTSSYDDLRRDFYRGYWLLTLLYVLGSILWIFFTGKTGSRVVYGGIFCVLWWGVQVAMVAALTSLDEVILKRKTMIKW</sequence>
<dbReference type="Proteomes" id="UP001160483">
    <property type="component" value="Unassembled WGS sequence"/>
</dbReference>
<feature type="transmembrane region" description="Helical" evidence="1">
    <location>
        <begin position="30"/>
        <end position="57"/>
    </location>
</feature>
<comment type="caution">
    <text evidence="3">The sequence shown here is derived from an EMBL/GenBank/DDBJ whole genome shotgun (WGS) entry which is preliminary data.</text>
</comment>
<keyword evidence="1" id="KW-0472">Membrane</keyword>
<proteinExistence type="predicted"/>
<accession>A0AAU9KZR6</accession>
<evidence type="ECO:0000256" key="1">
    <source>
        <dbReference type="SAM" id="Phobius"/>
    </source>
</evidence>
<protein>
    <submittedName>
        <fullName evidence="3">Uncharacterized protein</fullName>
    </submittedName>
</protein>
<name>A0AAU9KZR6_9STRA</name>
<organism evidence="3 4">
    <name type="scientific">Peronospora belbahrii</name>
    <dbReference type="NCBI Taxonomy" id="622444"/>
    <lineage>
        <taxon>Eukaryota</taxon>
        <taxon>Sar</taxon>
        <taxon>Stramenopiles</taxon>
        <taxon>Oomycota</taxon>
        <taxon>Peronosporomycetes</taxon>
        <taxon>Peronosporales</taxon>
        <taxon>Peronosporaceae</taxon>
        <taxon>Peronospora</taxon>
    </lineage>
</organism>
<feature type="signal peptide" evidence="2">
    <location>
        <begin position="1"/>
        <end position="20"/>
    </location>
</feature>
<keyword evidence="1" id="KW-0812">Transmembrane</keyword>
<feature type="chain" id="PRO_5043717639" evidence="2">
    <location>
        <begin position="21"/>
        <end position="141"/>
    </location>
</feature>
<evidence type="ECO:0000313" key="4">
    <source>
        <dbReference type="Proteomes" id="UP001160483"/>
    </source>
</evidence>
<evidence type="ECO:0000313" key="3">
    <source>
        <dbReference type="EMBL" id="CAH0477990.1"/>
    </source>
</evidence>
<evidence type="ECO:0000256" key="2">
    <source>
        <dbReference type="SAM" id="SignalP"/>
    </source>
</evidence>
<feature type="transmembrane region" description="Helical" evidence="1">
    <location>
        <begin position="104"/>
        <end position="128"/>
    </location>
</feature>
<gene>
    <name evidence="3" type="ORF">PBS003_LOCUS4710</name>
</gene>
<keyword evidence="2" id="KW-0732">Signal</keyword>
<keyword evidence="1" id="KW-1133">Transmembrane helix</keyword>